<sequence length="361" mass="43073">MSLSQLSSKPRINYAKLRHKKSPNDQQSFGLNDDLFKESLQKIQSMKQRRKPSADQKHQRAKSTLENKQHSYRLNKPISDKEEQDGEKLFDQFFKLNNSKSDSDFMKDSMQRESNNKNLEQLDFLKFVENAIEYHKSSEVRLFKPSTNNKHSHLEQKLKEATLSNRLLINQLNQYKQKEIELKHKLKLMQKEFSIQYSSLIQQNAWLEELLAKQKIDNQNSLLAVKKAVEMLQIRCKCQKGMQLCDKILRDVKNQEKIRQQYEWEEESHKIQSSSEFTNSHEDEQNNELNFQLFDKNRKKSISKAQHNSIQSTEDQQEQLVHSYIQGTSKNLREYTKDYFQKKRQLQEPYYIEEENTINSN</sequence>
<keyword evidence="4" id="KW-1185">Reference proteome</keyword>
<reference evidence="3" key="1">
    <citation type="submission" date="2021-01" db="EMBL/GenBank/DDBJ databases">
        <authorList>
            <consortium name="Genoscope - CEA"/>
            <person name="William W."/>
        </authorList>
    </citation>
    <scope>NUCLEOTIDE SEQUENCE</scope>
</reference>
<dbReference type="OrthoDB" id="302700at2759"/>
<dbReference type="Proteomes" id="UP000683925">
    <property type="component" value="Unassembled WGS sequence"/>
</dbReference>
<feature type="coiled-coil region" evidence="1">
    <location>
        <begin position="158"/>
        <end position="192"/>
    </location>
</feature>
<feature type="region of interest" description="Disordered" evidence="2">
    <location>
        <begin position="1"/>
        <end position="82"/>
    </location>
</feature>
<evidence type="ECO:0000256" key="2">
    <source>
        <dbReference type="SAM" id="MobiDB-lite"/>
    </source>
</evidence>
<proteinExistence type="predicted"/>
<evidence type="ECO:0000313" key="4">
    <source>
        <dbReference type="Proteomes" id="UP000683925"/>
    </source>
</evidence>
<evidence type="ECO:0000256" key="1">
    <source>
        <dbReference type="SAM" id="Coils"/>
    </source>
</evidence>
<evidence type="ECO:0000313" key="3">
    <source>
        <dbReference type="EMBL" id="CAD8147715.1"/>
    </source>
</evidence>
<dbReference type="OMA" id="ENKQHSY"/>
<comment type="caution">
    <text evidence="3">The sequence shown here is derived from an EMBL/GenBank/DDBJ whole genome shotgun (WGS) entry which is preliminary data.</text>
</comment>
<dbReference type="EMBL" id="CAJJDP010000020">
    <property type="protein sequence ID" value="CAD8147715.1"/>
    <property type="molecule type" value="Genomic_DNA"/>
</dbReference>
<protein>
    <submittedName>
        <fullName evidence="3">Uncharacterized protein</fullName>
    </submittedName>
</protein>
<gene>
    <name evidence="3" type="ORF">POCTA_138.1.T0200164</name>
</gene>
<feature type="compositionally biased region" description="Basic and acidic residues" evidence="2">
    <location>
        <begin position="52"/>
        <end position="69"/>
    </location>
</feature>
<dbReference type="AlphaFoldDB" id="A0A8S1T2W6"/>
<organism evidence="3 4">
    <name type="scientific">Paramecium octaurelia</name>
    <dbReference type="NCBI Taxonomy" id="43137"/>
    <lineage>
        <taxon>Eukaryota</taxon>
        <taxon>Sar</taxon>
        <taxon>Alveolata</taxon>
        <taxon>Ciliophora</taxon>
        <taxon>Intramacronucleata</taxon>
        <taxon>Oligohymenophorea</taxon>
        <taxon>Peniculida</taxon>
        <taxon>Parameciidae</taxon>
        <taxon>Paramecium</taxon>
    </lineage>
</organism>
<accession>A0A8S1T2W6</accession>
<feature type="compositionally biased region" description="Polar residues" evidence="2">
    <location>
        <begin position="1"/>
        <end position="10"/>
    </location>
</feature>
<name>A0A8S1T2W6_PAROT</name>
<keyword evidence="1" id="KW-0175">Coiled coil</keyword>